<accession>A0AAF3JC34</accession>
<dbReference type="WBParaSite" id="MBELARI_LOCUS9408">
    <property type="protein sequence ID" value="MBELARI_LOCUS9408"/>
    <property type="gene ID" value="MBELARI_LOCUS9408"/>
</dbReference>
<evidence type="ECO:0000313" key="3">
    <source>
        <dbReference type="WBParaSite" id="MBELARI_LOCUS9408"/>
    </source>
</evidence>
<organism evidence="2 3">
    <name type="scientific">Mesorhabditis belari</name>
    <dbReference type="NCBI Taxonomy" id="2138241"/>
    <lineage>
        <taxon>Eukaryota</taxon>
        <taxon>Metazoa</taxon>
        <taxon>Ecdysozoa</taxon>
        <taxon>Nematoda</taxon>
        <taxon>Chromadorea</taxon>
        <taxon>Rhabditida</taxon>
        <taxon>Rhabditina</taxon>
        <taxon>Rhabditomorpha</taxon>
        <taxon>Rhabditoidea</taxon>
        <taxon>Rhabditidae</taxon>
        <taxon>Mesorhabditinae</taxon>
        <taxon>Mesorhabditis</taxon>
    </lineage>
</organism>
<feature type="compositionally biased region" description="Polar residues" evidence="1">
    <location>
        <begin position="21"/>
        <end position="30"/>
    </location>
</feature>
<dbReference type="Proteomes" id="UP000887575">
    <property type="component" value="Unassembled WGS sequence"/>
</dbReference>
<proteinExistence type="predicted"/>
<reference evidence="3" key="1">
    <citation type="submission" date="2024-02" db="UniProtKB">
        <authorList>
            <consortium name="WormBaseParasite"/>
        </authorList>
    </citation>
    <scope>IDENTIFICATION</scope>
</reference>
<sequence>MPEERLDRLDILPRPAAVETIPSSDSPTSQRSRRHSDEEDQRITYAFGHNDYLLPENFKTLRRQDIPVTYRLHDDLLRYYRKVFSFIKSSNWTLSRTQSSSLGALNS</sequence>
<feature type="region of interest" description="Disordered" evidence="1">
    <location>
        <begin position="17"/>
        <end position="41"/>
    </location>
</feature>
<protein>
    <submittedName>
        <fullName evidence="3">Uncharacterized protein</fullName>
    </submittedName>
</protein>
<name>A0AAF3JC34_9BILA</name>
<evidence type="ECO:0000256" key="1">
    <source>
        <dbReference type="SAM" id="MobiDB-lite"/>
    </source>
</evidence>
<evidence type="ECO:0000313" key="2">
    <source>
        <dbReference type="Proteomes" id="UP000887575"/>
    </source>
</evidence>
<keyword evidence="2" id="KW-1185">Reference proteome</keyword>
<dbReference type="AlphaFoldDB" id="A0AAF3JC34"/>